<keyword evidence="2" id="KW-1185">Reference proteome</keyword>
<evidence type="ECO:0000313" key="2">
    <source>
        <dbReference type="Proteomes" id="UP000805193"/>
    </source>
</evidence>
<comment type="caution">
    <text evidence="1">The sequence shown here is derived from an EMBL/GenBank/DDBJ whole genome shotgun (WGS) entry which is preliminary data.</text>
</comment>
<gene>
    <name evidence="1" type="ORF">HPB47_012842</name>
</gene>
<sequence length="292" mass="32501">MVWTSSKTPVRRIFCLAESRIWSSAFKHNLFILWDMKFLEYLGSLKRPDAAWRPQTSAKRYHVNKHGTHEKHHVIKYGVRQASPYEDMLIGSWMTFSCSNADRVMQSAQTSRVPVVSIVSGPVRKSLCWNSEEVPAKQSCPAMSEADAKSCCSVASACPRSRMDVVCVIDLVTGSGSSMGRLAQRKAAYEEVQKASRCVGADLHELPFKKLDFGETKVLDLFYNADVAVVDVSIQIACSSYPLSTYKVNDAGVCVVTEPPGMAIVSEETVESKQPLHVKLKKFLQDVEVQTK</sequence>
<proteinExistence type="predicted"/>
<accession>A0AC60NSF8</accession>
<reference evidence="1 2" key="1">
    <citation type="journal article" date="2020" name="Cell">
        <title>Large-Scale Comparative Analyses of Tick Genomes Elucidate Their Genetic Diversity and Vector Capacities.</title>
        <authorList>
            <consortium name="Tick Genome and Microbiome Consortium (TIGMIC)"/>
            <person name="Jia N."/>
            <person name="Wang J."/>
            <person name="Shi W."/>
            <person name="Du L."/>
            <person name="Sun Y."/>
            <person name="Zhan W."/>
            <person name="Jiang J.F."/>
            <person name="Wang Q."/>
            <person name="Zhang B."/>
            <person name="Ji P."/>
            <person name="Bell-Sakyi L."/>
            <person name="Cui X.M."/>
            <person name="Yuan T.T."/>
            <person name="Jiang B.G."/>
            <person name="Yang W.F."/>
            <person name="Lam T.T."/>
            <person name="Chang Q.C."/>
            <person name="Ding S.J."/>
            <person name="Wang X.J."/>
            <person name="Zhu J.G."/>
            <person name="Ruan X.D."/>
            <person name="Zhao L."/>
            <person name="Wei J.T."/>
            <person name="Ye R.Z."/>
            <person name="Que T.C."/>
            <person name="Du C.H."/>
            <person name="Zhou Y.H."/>
            <person name="Cheng J.X."/>
            <person name="Dai P.F."/>
            <person name="Guo W.B."/>
            <person name="Han X.H."/>
            <person name="Huang E.J."/>
            <person name="Li L.F."/>
            <person name="Wei W."/>
            <person name="Gao Y.C."/>
            <person name="Liu J.Z."/>
            <person name="Shao H.Z."/>
            <person name="Wang X."/>
            <person name="Wang C.C."/>
            <person name="Yang T.C."/>
            <person name="Huo Q.B."/>
            <person name="Li W."/>
            <person name="Chen H.Y."/>
            <person name="Chen S.E."/>
            <person name="Zhou L.G."/>
            <person name="Ni X.B."/>
            <person name="Tian J.H."/>
            <person name="Sheng Y."/>
            <person name="Liu T."/>
            <person name="Pan Y.S."/>
            <person name="Xia L.Y."/>
            <person name="Li J."/>
            <person name="Zhao F."/>
            <person name="Cao W.C."/>
        </authorList>
    </citation>
    <scope>NUCLEOTIDE SEQUENCE [LARGE SCALE GENOMIC DNA]</scope>
    <source>
        <strain evidence="1">Iper-2018</strain>
    </source>
</reference>
<organism evidence="1 2">
    <name type="scientific">Ixodes persulcatus</name>
    <name type="common">Taiga tick</name>
    <dbReference type="NCBI Taxonomy" id="34615"/>
    <lineage>
        <taxon>Eukaryota</taxon>
        <taxon>Metazoa</taxon>
        <taxon>Ecdysozoa</taxon>
        <taxon>Arthropoda</taxon>
        <taxon>Chelicerata</taxon>
        <taxon>Arachnida</taxon>
        <taxon>Acari</taxon>
        <taxon>Parasitiformes</taxon>
        <taxon>Ixodida</taxon>
        <taxon>Ixodoidea</taxon>
        <taxon>Ixodidae</taxon>
        <taxon>Ixodinae</taxon>
        <taxon>Ixodes</taxon>
    </lineage>
</organism>
<name>A0AC60NSF8_IXOPE</name>
<dbReference type="EMBL" id="JABSTQ010011562">
    <property type="protein sequence ID" value="KAG0410038.1"/>
    <property type="molecule type" value="Genomic_DNA"/>
</dbReference>
<protein>
    <submittedName>
        <fullName evidence="1">Uncharacterized protein</fullName>
    </submittedName>
</protein>
<dbReference type="Proteomes" id="UP000805193">
    <property type="component" value="Unassembled WGS sequence"/>
</dbReference>
<evidence type="ECO:0000313" key="1">
    <source>
        <dbReference type="EMBL" id="KAG0410038.1"/>
    </source>
</evidence>